<keyword evidence="9" id="KW-1133">Transmembrane helix</keyword>
<evidence type="ECO:0000256" key="10">
    <source>
        <dbReference type="ARBA" id="ARBA00023136"/>
    </source>
</evidence>
<keyword evidence="8 13" id="KW-0067">ATP-binding</keyword>
<name>A0A2K3KRK9_TRIPR</name>
<dbReference type="FunFam" id="3.30.200.20:FF:000043">
    <property type="entry name" value="Wall-associated receptor kinase 2"/>
    <property type="match status" value="1"/>
</dbReference>
<accession>A0A2K3KRK9</accession>
<evidence type="ECO:0000256" key="2">
    <source>
        <dbReference type="ARBA" id="ARBA00022527"/>
    </source>
</evidence>
<dbReference type="PROSITE" id="PS00107">
    <property type="entry name" value="PROTEIN_KINASE_ATP"/>
    <property type="match status" value="1"/>
</dbReference>
<evidence type="ECO:0000256" key="14">
    <source>
        <dbReference type="RuleBase" id="RU000304"/>
    </source>
</evidence>
<comment type="subcellular location">
    <subcellularLocation>
        <location evidence="1">Membrane</location>
        <topology evidence="1">Single-pass type I membrane protein</topology>
    </subcellularLocation>
</comment>
<protein>
    <submittedName>
        <fullName evidence="16">Wall-associated receptor kinase 2-like protein</fullName>
    </submittedName>
</protein>
<keyword evidence="2 14" id="KW-0723">Serine/threonine-protein kinase</keyword>
<dbReference type="PANTHER" id="PTHR27005:SF470">
    <property type="entry name" value="ASSOCIATED KINASE-LIKE PROTEIN, PUTATIVE-RELATED"/>
    <property type="match status" value="1"/>
</dbReference>
<evidence type="ECO:0000259" key="15">
    <source>
        <dbReference type="PROSITE" id="PS50011"/>
    </source>
</evidence>
<evidence type="ECO:0000256" key="4">
    <source>
        <dbReference type="ARBA" id="ARBA00022692"/>
    </source>
</evidence>
<gene>
    <name evidence="16" type="ORF">L195_g056433</name>
</gene>
<proteinExistence type="inferred from homology"/>
<dbReference type="AlphaFoldDB" id="A0A2K3KRK9"/>
<evidence type="ECO:0000313" key="17">
    <source>
        <dbReference type="Proteomes" id="UP000236291"/>
    </source>
</evidence>
<feature type="non-terminal residue" evidence="16">
    <location>
        <position position="178"/>
    </location>
</feature>
<dbReference type="InterPro" id="IPR045274">
    <property type="entry name" value="WAK-like"/>
</dbReference>
<comment type="catalytic activity">
    <reaction evidence="12">
        <text>L-threonyl-[protein] + ATP = O-phospho-L-threonyl-[protein] + ADP + H(+)</text>
        <dbReference type="Rhea" id="RHEA:46608"/>
        <dbReference type="Rhea" id="RHEA-COMP:11060"/>
        <dbReference type="Rhea" id="RHEA-COMP:11605"/>
        <dbReference type="ChEBI" id="CHEBI:15378"/>
        <dbReference type="ChEBI" id="CHEBI:30013"/>
        <dbReference type="ChEBI" id="CHEBI:30616"/>
        <dbReference type="ChEBI" id="CHEBI:61977"/>
        <dbReference type="ChEBI" id="CHEBI:456216"/>
    </reaction>
</comment>
<feature type="binding site" evidence="13">
    <location>
        <position position="37"/>
    </location>
    <ligand>
        <name>ATP</name>
        <dbReference type="ChEBI" id="CHEBI:30616"/>
    </ligand>
</feature>
<dbReference type="Proteomes" id="UP000236291">
    <property type="component" value="Unassembled WGS sequence"/>
</dbReference>
<keyword evidence="6 13" id="KW-0547">Nucleotide-binding</keyword>
<dbReference type="Gene3D" id="1.10.510.10">
    <property type="entry name" value="Transferase(Phosphotransferase) domain 1"/>
    <property type="match status" value="1"/>
</dbReference>
<keyword evidence="10" id="KW-0472">Membrane</keyword>
<evidence type="ECO:0000256" key="7">
    <source>
        <dbReference type="ARBA" id="ARBA00022777"/>
    </source>
</evidence>
<keyword evidence="5" id="KW-0732">Signal</keyword>
<dbReference type="InterPro" id="IPR000719">
    <property type="entry name" value="Prot_kinase_dom"/>
</dbReference>
<keyword evidence="16" id="KW-0675">Receptor</keyword>
<reference evidence="16 17" key="1">
    <citation type="journal article" date="2014" name="Am. J. Bot.">
        <title>Genome assembly and annotation for red clover (Trifolium pratense; Fabaceae).</title>
        <authorList>
            <person name="Istvanek J."/>
            <person name="Jaros M."/>
            <person name="Krenek A."/>
            <person name="Repkova J."/>
        </authorList>
    </citation>
    <scope>NUCLEOTIDE SEQUENCE [LARGE SCALE GENOMIC DNA]</scope>
    <source>
        <strain evidence="17">cv. Tatra</strain>
        <tissue evidence="16">Young leaves</tissue>
    </source>
</reference>
<dbReference type="PANTHER" id="PTHR27005">
    <property type="entry name" value="WALL-ASSOCIATED RECEPTOR KINASE-LIKE 21"/>
    <property type="match status" value="1"/>
</dbReference>
<organism evidence="16 17">
    <name type="scientific">Trifolium pratense</name>
    <name type="common">Red clover</name>
    <dbReference type="NCBI Taxonomy" id="57577"/>
    <lineage>
        <taxon>Eukaryota</taxon>
        <taxon>Viridiplantae</taxon>
        <taxon>Streptophyta</taxon>
        <taxon>Embryophyta</taxon>
        <taxon>Tracheophyta</taxon>
        <taxon>Spermatophyta</taxon>
        <taxon>Magnoliopsida</taxon>
        <taxon>eudicotyledons</taxon>
        <taxon>Gunneridae</taxon>
        <taxon>Pentapetalae</taxon>
        <taxon>rosids</taxon>
        <taxon>fabids</taxon>
        <taxon>Fabales</taxon>
        <taxon>Fabaceae</taxon>
        <taxon>Papilionoideae</taxon>
        <taxon>50 kb inversion clade</taxon>
        <taxon>NPAAA clade</taxon>
        <taxon>Hologalegina</taxon>
        <taxon>IRL clade</taxon>
        <taxon>Trifolieae</taxon>
        <taxon>Trifolium</taxon>
    </lineage>
</organism>
<evidence type="ECO:0000256" key="6">
    <source>
        <dbReference type="ARBA" id="ARBA00022741"/>
    </source>
</evidence>
<sequence>MEKATNNYDESLIIGRGGFGTVFKGELDDHRIVAIKKSKTIDESQIEQFINEVDVVSQINHRNVVKLLGCCLETEVPLLVYEFVSNGTLSDFIHTEGKVNNTTWKLRLKIAAEVAGALSYLHSAASIPIIHRDVKSDNILLDGTNTAKVSDFGASRLVPLDQTEIATMVQGTIGYLDP</sequence>
<dbReference type="GO" id="GO:0005886">
    <property type="term" value="C:plasma membrane"/>
    <property type="evidence" value="ECO:0007669"/>
    <property type="project" value="TreeGrafter"/>
</dbReference>
<evidence type="ECO:0000256" key="13">
    <source>
        <dbReference type="PROSITE-ProRule" id="PRU10141"/>
    </source>
</evidence>
<evidence type="ECO:0000313" key="16">
    <source>
        <dbReference type="EMBL" id="PNX68928.1"/>
    </source>
</evidence>
<comment type="catalytic activity">
    <reaction evidence="11">
        <text>L-seryl-[protein] + ATP = O-phospho-L-seryl-[protein] + ADP + H(+)</text>
        <dbReference type="Rhea" id="RHEA:17989"/>
        <dbReference type="Rhea" id="RHEA-COMP:9863"/>
        <dbReference type="Rhea" id="RHEA-COMP:11604"/>
        <dbReference type="ChEBI" id="CHEBI:15378"/>
        <dbReference type="ChEBI" id="CHEBI:29999"/>
        <dbReference type="ChEBI" id="CHEBI:30616"/>
        <dbReference type="ChEBI" id="CHEBI:83421"/>
        <dbReference type="ChEBI" id="CHEBI:456216"/>
    </reaction>
</comment>
<comment type="similarity">
    <text evidence="14">Belongs to the protein kinase superfamily.</text>
</comment>
<dbReference type="InterPro" id="IPR008271">
    <property type="entry name" value="Ser/Thr_kinase_AS"/>
</dbReference>
<dbReference type="InterPro" id="IPR011009">
    <property type="entry name" value="Kinase-like_dom_sf"/>
</dbReference>
<dbReference type="InterPro" id="IPR017441">
    <property type="entry name" value="Protein_kinase_ATP_BS"/>
</dbReference>
<evidence type="ECO:0000256" key="11">
    <source>
        <dbReference type="ARBA" id="ARBA00047558"/>
    </source>
</evidence>
<evidence type="ECO:0000256" key="9">
    <source>
        <dbReference type="ARBA" id="ARBA00022989"/>
    </source>
</evidence>
<reference evidence="16 17" key="2">
    <citation type="journal article" date="2017" name="Front. Plant Sci.">
        <title>Gene Classification and Mining of Molecular Markers Useful in Red Clover (Trifolium pratense) Breeding.</title>
        <authorList>
            <person name="Istvanek J."/>
            <person name="Dluhosova J."/>
            <person name="Dluhos P."/>
            <person name="Patkova L."/>
            <person name="Nedelnik J."/>
            <person name="Repkova J."/>
        </authorList>
    </citation>
    <scope>NUCLEOTIDE SEQUENCE [LARGE SCALE GENOMIC DNA]</scope>
    <source>
        <strain evidence="17">cv. Tatra</strain>
        <tissue evidence="16">Young leaves</tissue>
    </source>
</reference>
<evidence type="ECO:0000256" key="5">
    <source>
        <dbReference type="ARBA" id="ARBA00022729"/>
    </source>
</evidence>
<dbReference type="PROSITE" id="PS50011">
    <property type="entry name" value="PROTEIN_KINASE_DOM"/>
    <property type="match status" value="1"/>
</dbReference>
<evidence type="ECO:0000256" key="1">
    <source>
        <dbReference type="ARBA" id="ARBA00004479"/>
    </source>
</evidence>
<dbReference type="Pfam" id="PF07714">
    <property type="entry name" value="PK_Tyr_Ser-Thr"/>
    <property type="match status" value="1"/>
</dbReference>
<feature type="domain" description="Protein kinase" evidence="15">
    <location>
        <begin position="8"/>
        <end position="178"/>
    </location>
</feature>
<dbReference type="SUPFAM" id="SSF56112">
    <property type="entry name" value="Protein kinase-like (PK-like)"/>
    <property type="match status" value="1"/>
</dbReference>
<dbReference type="EMBL" id="ASHM01106877">
    <property type="protein sequence ID" value="PNX68928.1"/>
    <property type="molecule type" value="Genomic_DNA"/>
</dbReference>
<keyword evidence="3" id="KW-0808">Transferase</keyword>
<evidence type="ECO:0000256" key="12">
    <source>
        <dbReference type="ARBA" id="ARBA00047951"/>
    </source>
</evidence>
<comment type="caution">
    <text evidence="16">The sequence shown here is derived from an EMBL/GenBank/DDBJ whole genome shotgun (WGS) entry which is preliminary data.</text>
</comment>
<evidence type="ECO:0000256" key="3">
    <source>
        <dbReference type="ARBA" id="ARBA00022679"/>
    </source>
</evidence>
<dbReference type="STRING" id="57577.A0A2K3KRK9"/>
<dbReference type="InterPro" id="IPR001245">
    <property type="entry name" value="Ser-Thr/Tyr_kinase_cat_dom"/>
</dbReference>
<keyword evidence="7 16" id="KW-0418">Kinase</keyword>
<dbReference type="GO" id="GO:0007166">
    <property type="term" value="P:cell surface receptor signaling pathway"/>
    <property type="evidence" value="ECO:0007669"/>
    <property type="project" value="InterPro"/>
</dbReference>
<dbReference type="PROSITE" id="PS00108">
    <property type="entry name" value="PROTEIN_KINASE_ST"/>
    <property type="match status" value="1"/>
</dbReference>
<keyword evidence="4" id="KW-0812">Transmembrane</keyword>
<dbReference type="SMART" id="SM00220">
    <property type="entry name" value="S_TKc"/>
    <property type="match status" value="1"/>
</dbReference>
<dbReference type="GO" id="GO:0005524">
    <property type="term" value="F:ATP binding"/>
    <property type="evidence" value="ECO:0007669"/>
    <property type="project" value="UniProtKB-UniRule"/>
</dbReference>
<dbReference type="Gene3D" id="3.30.200.20">
    <property type="entry name" value="Phosphorylase Kinase, domain 1"/>
    <property type="match status" value="1"/>
</dbReference>
<evidence type="ECO:0000256" key="8">
    <source>
        <dbReference type="ARBA" id="ARBA00022840"/>
    </source>
</evidence>
<dbReference type="GO" id="GO:0004674">
    <property type="term" value="F:protein serine/threonine kinase activity"/>
    <property type="evidence" value="ECO:0007669"/>
    <property type="project" value="UniProtKB-KW"/>
</dbReference>